<dbReference type="PROSITE" id="PS50297">
    <property type="entry name" value="ANK_REP_REGION"/>
    <property type="match status" value="2"/>
</dbReference>
<comment type="caution">
    <text evidence="5">The sequence shown here is derived from an EMBL/GenBank/DDBJ whole genome shotgun (WGS) entry which is preliminary data.</text>
</comment>
<sequence>MSHNLIKAASEGKFDKLVTRLEQGDEIESIHKGTGRSALAEAALNGHADIVHHLLTLTAKFDEPDKAMSYTPFLWACAQGHLPVARLLAEHGANVGFSSKPHGWTALMVAAANGHAEVVQFLLGLGVEPGTLSSDGRNAYSMAVKNRRQHIADILAQAGATTPEPPAAPVYLPWPASIGDAGVDSSNAASVLQHFILAMHQWEKDAASKHVKIIEGSKVHDWPAMQAEMAAIFERYCTPKERPYGRNGGSFSTPPAYQPAESLLSMTDISKQKKELQTRYLDREFSYIAILKKGEWRLDSKRQRLVGSDWIRDNL</sequence>
<dbReference type="SUPFAM" id="SSF48403">
    <property type="entry name" value="Ankyrin repeat"/>
    <property type="match status" value="1"/>
</dbReference>
<dbReference type="SMART" id="SM00248">
    <property type="entry name" value="ANK"/>
    <property type="match status" value="4"/>
</dbReference>
<dbReference type="InterPro" id="IPR002110">
    <property type="entry name" value="Ankyrin_rpt"/>
</dbReference>
<dbReference type="Pfam" id="PF13857">
    <property type="entry name" value="Ank_5"/>
    <property type="match status" value="1"/>
</dbReference>
<dbReference type="RefSeq" id="WP_110257042.1">
    <property type="nucleotide sequence ID" value="NZ_QJKB01000008.1"/>
</dbReference>
<evidence type="ECO:0000256" key="3">
    <source>
        <dbReference type="PROSITE-ProRule" id="PRU00023"/>
    </source>
</evidence>
<dbReference type="InterPro" id="IPR028049">
    <property type="entry name" value="Imm-NTF2"/>
</dbReference>
<keyword evidence="6" id="KW-1185">Reference proteome</keyword>
<dbReference type="AlphaFoldDB" id="A0A318J0T7"/>
<evidence type="ECO:0000256" key="1">
    <source>
        <dbReference type="ARBA" id="ARBA00022737"/>
    </source>
</evidence>
<reference evidence="5 6" key="1">
    <citation type="submission" date="2018-05" db="EMBL/GenBank/DDBJ databases">
        <title>Genomic Encyclopedia of Type Strains, Phase IV (KMG-IV): sequencing the most valuable type-strain genomes for metagenomic binning, comparative biology and taxonomic classification.</title>
        <authorList>
            <person name="Goeker M."/>
        </authorList>
    </citation>
    <scope>NUCLEOTIDE SEQUENCE [LARGE SCALE GENOMIC DNA]</scope>
    <source>
        <strain evidence="5 6">DSM 19792</strain>
    </source>
</reference>
<dbReference type="InterPro" id="IPR036770">
    <property type="entry name" value="Ankyrin_rpt-contain_sf"/>
</dbReference>
<protein>
    <submittedName>
        <fullName evidence="5">Ankyrin repeat protein</fullName>
    </submittedName>
</protein>
<accession>A0A318J0T7</accession>
<dbReference type="Pfam" id="PF15655">
    <property type="entry name" value="Imm-NTF2"/>
    <property type="match status" value="1"/>
</dbReference>
<feature type="repeat" description="ANK" evidence="3">
    <location>
        <begin position="102"/>
        <end position="134"/>
    </location>
</feature>
<dbReference type="PANTHER" id="PTHR24173">
    <property type="entry name" value="ANKYRIN REPEAT CONTAINING"/>
    <property type="match status" value="1"/>
</dbReference>
<feature type="domain" description="NTF2 fold immunity protein" evidence="4">
    <location>
        <begin position="188"/>
        <end position="314"/>
    </location>
</feature>
<evidence type="ECO:0000313" key="6">
    <source>
        <dbReference type="Proteomes" id="UP000247792"/>
    </source>
</evidence>
<evidence type="ECO:0000256" key="2">
    <source>
        <dbReference type="ARBA" id="ARBA00023043"/>
    </source>
</evidence>
<keyword evidence="2 3" id="KW-0040">ANK repeat</keyword>
<organism evidence="5 6">
    <name type="scientific">Undibacterium pigrum</name>
    <dbReference type="NCBI Taxonomy" id="401470"/>
    <lineage>
        <taxon>Bacteria</taxon>
        <taxon>Pseudomonadati</taxon>
        <taxon>Pseudomonadota</taxon>
        <taxon>Betaproteobacteria</taxon>
        <taxon>Burkholderiales</taxon>
        <taxon>Oxalobacteraceae</taxon>
        <taxon>Undibacterium</taxon>
    </lineage>
</organism>
<evidence type="ECO:0000313" key="5">
    <source>
        <dbReference type="EMBL" id="PXX40310.1"/>
    </source>
</evidence>
<dbReference type="EMBL" id="QJKB01000008">
    <property type="protein sequence ID" value="PXX40310.1"/>
    <property type="molecule type" value="Genomic_DNA"/>
</dbReference>
<dbReference type="OrthoDB" id="671583at2"/>
<dbReference type="Gene3D" id="1.25.40.20">
    <property type="entry name" value="Ankyrin repeat-containing domain"/>
    <property type="match status" value="1"/>
</dbReference>
<dbReference type="PROSITE" id="PS50088">
    <property type="entry name" value="ANK_REPEAT"/>
    <property type="match status" value="3"/>
</dbReference>
<feature type="repeat" description="ANK" evidence="3">
    <location>
        <begin position="68"/>
        <end position="100"/>
    </location>
</feature>
<proteinExistence type="predicted"/>
<name>A0A318J0T7_9BURK</name>
<feature type="repeat" description="ANK" evidence="3">
    <location>
        <begin position="34"/>
        <end position="66"/>
    </location>
</feature>
<dbReference type="PANTHER" id="PTHR24173:SF74">
    <property type="entry name" value="ANKYRIN REPEAT DOMAIN-CONTAINING PROTEIN 16"/>
    <property type="match status" value="1"/>
</dbReference>
<gene>
    <name evidence="5" type="ORF">DFR42_108145</name>
</gene>
<keyword evidence="1" id="KW-0677">Repeat</keyword>
<dbReference type="Pfam" id="PF12796">
    <property type="entry name" value="Ank_2"/>
    <property type="match status" value="1"/>
</dbReference>
<dbReference type="Proteomes" id="UP000247792">
    <property type="component" value="Unassembled WGS sequence"/>
</dbReference>
<evidence type="ECO:0000259" key="4">
    <source>
        <dbReference type="Pfam" id="PF15655"/>
    </source>
</evidence>